<evidence type="ECO:0000256" key="10">
    <source>
        <dbReference type="RuleBase" id="RU004181"/>
    </source>
</evidence>
<organism evidence="11 12">
    <name type="scientific">Blautia hansenii</name>
    <name type="common">Ruminococcus hansenii</name>
    <dbReference type="NCBI Taxonomy" id="1322"/>
    <lineage>
        <taxon>Bacteria</taxon>
        <taxon>Bacillati</taxon>
        <taxon>Bacillota</taxon>
        <taxon>Clostridia</taxon>
        <taxon>Lachnospirales</taxon>
        <taxon>Lachnospiraceae</taxon>
        <taxon>Blautia</taxon>
    </lineage>
</organism>
<keyword evidence="7 9" id="KW-1133">Transmembrane helix</keyword>
<evidence type="ECO:0000256" key="9">
    <source>
        <dbReference type="HAMAP-Rule" id="MF_00161"/>
    </source>
</evidence>
<evidence type="ECO:0000313" key="12">
    <source>
        <dbReference type="Proteomes" id="UP000822142"/>
    </source>
</evidence>
<sequence length="177" mass="20473">MEQKRRIQSFLELAVSAAALTGLDQWTKFLAVKHLKDQADIALIPNVLYLHYLENRGAAFGMFQNQKVFLVLLTSLILIGVCYVLWKLPEGKHFLPLKILCFLITAGGIGNLADRLRLNYVVDFIYFSPIDFPVFNIADIYVTVSMVLLFLLVLFYYKDEDFQFLKWKSPKQQEQES</sequence>
<dbReference type="NCBIfam" id="TIGR00077">
    <property type="entry name" value="lspA"/>
    <property type="match status" value="1"/>
</dbReference>
<dbReference type="GO" id="GO:0004190">
    <property type="term" value="F:aspartic-type endopeptidase activity"/>
    <property type="evidence" value="ECO:0007669"/>
    <property type="project" value="UniProtKB-EC"/>
</dbReference>
<keyword evidence="8 9" id="KW-0472">Membrane</keyword>
<feature type="active site" evidence="9">
    <location>
        <position position="139"/>
    </location>
</feature>
<evidence type="ECO:0000256" key="7">
    <source>
        <dbReference type="ARBA" id="ARBA00022989"/>
    </source>
</evidence>
<proteinExistence type="inferred from homology"/>
<keyword evidence="2 9" id="KW-1003">Cell membrane</keyword>
<evidence type="ECO:0000256" key="8">
    <source>
        <dbReference type="ARBA" id="ARBA00023136"/>
    </source>
</evidence>
<comment type="caution">
    <text evidence="11">The sequence shown here is derived from an EMBL/GenBank/DDBJ whole genome shotgun (WGS) entry which is preliminary data.</text>
</comment>
<dbReference type="Pfam" id="PF01252">
    <property type="entry name" value="Peptidase_A8"/>
    <property type="match status" value="1"/>
</dbReference>
<protein>
    <recommendedName>
        <fullName evidence="9">Lipoprotein signal peptidase</fullName>
        <ecNumber evidence="9">3.4.23.36</ecNumber>
    </recommendedName>
    <alternativeName>
        <fullName evidence="9">Prolipoprotein signal peptidase</fullName>
    </alternativeName>
    <alternativeName>
        <fullName evidence="9">Signal peptidase II</fullName>
        <shortName evidence="9">SPase II</shortName>
    </alternativeName>
</protein>
<evidence type="ECO:0000256" key="3">
    <source>
        <dbReference type="ARBA" id="ARBA00022670"/>
    </source>
</evidence>
<evidence type="ECO:0000256" key="1">
    <source>
        <dbReference type="ARBA" id="ARBA00006139"/>
    </source>
</evidence>
<dbReference type="RefSeq" id="WP_173749688.1">
    <property type="nucleotide sequence ID" value="NZ_JAAITA010000015.1"/>
</dbReference>
<keyword evidence="6 9" id="KW-0378">Hydrolase</keyword>
<dbReference type="PANTHER" id="PTHR33695">
    <property type="entry name" value="LIPOPROTEIN SIGNAL PEPTIDASE"/>
    <property type="match status" value="1"/>
</dbReference>
<feature type="transmembrane region" description="Helical" evidence="9">
    <location>
        <begin position="68"/>
        <end position="88"/>
    </location>
</feature>
<dbReference type="PANTHER" id="PTHR33695:SF1">
    <property type="entry name" value="LIPOPROTEIN SIGNAL PEPTIDASE"/>
    <property type="match status" value="1"/>
</dbReference>
<evidence type="ECO:0000313" key="11">
    <source>
        <dbReference type="EMBL" id="NSJ86682.1"/>
    </source>
</evidence>
<dbReference type="Proteomes" id="UP000822142">
    <property type="component" value="Unassembled WGS sequence"/>
</dbReference>
<dbReference type="EC" id="3.4.23.36" evidence="9"/>
<comment type="catalytic activity">
    <reaction evidence="9">
        <text>Release of signal peptides from bacterial membrane prolipoproteins. Hydrolyzes -Xaa-Yaa-Zaa-|-(S,diacylglyceryl)Cys-, in which Xaa is hydrophobic (preferably Leu), and Yaa (Ala or Ser) and Zaa (Gly or Ala) have small, neutral side chains.</text>
        <dbReference type="EC" id="3.4.23.36"/>
    </reaction>
</comment>
<evidence type="ECO:0000256" key="5">
    <source>
        <dbReference type="ARBA" id="ARBA00022750"/>
    </source>
</evidence>
<feature type="transmembrane region" description="Helical" evidence="9">
    <location>
        <begin position="134"/>
        <end position="157"/>
    </location>
</feature>
<feature type="active site" evidence="9">
    <location>
        <position position="123"/>
    </location>
</feature>
<keyword evidence="3 9" id="KW-0645">Protease</keyword>
<dbReference type="InterPro" id="IPR001872">
    <property type="entry name" value="Peptidase_A8"/>
</dbReference>
<comment type="similarity">
    <text evidence="1 9 10">Belongs to the peptidase A8 family.</text>
</comment>
<comment type="pathway">
    <text evidence="9">Protein modification; lipoprotein biosynthesis (signal peptide cleavage).</text>
</comment>
<accession>A0ABX2IDB9</accession>
<evidence type="ECO:0000256" key="4">
    <source>
        <dbReference type="ARBA" id="ARBA00022692"/>
    </source>
</evidence>
<keyword evidence="5 9" id="KW-0064">Aspartyl protease</keyword>
<reference evidence="11 12" key="1">
    <citation type="journal article" date="2020" name="Cell Host Microbe">
        <title>Functional and Genomic Variation between Human-Derived Isolates of Lachnospiraceae Reveals Inter- and Intra-Species Diversity.</title>
        <authorList>
            <person name="Sorbara M.T."/>
            <person name="Littmann E.R."/>
            <person name="Fontana E."/>
            <person name="Moody T.U."/>
            <person name="Kohout C.E."/>
            <person name="Gjonbalaj M."/>
            <person name="Eaton V."/>
            <person name="Seok R."/>
            <person name="Leiner I.M."/>
            <person name="Pamer E.G."/>
        </authorList>
    </citation>
    <scope>NUCLEOTIDE SEQUENCE [LARGE SCALE GENOMIC DNA]</scope>
    <source>
        <strain evidence="11 12">MSK.15.26</strain>
    </source>
</reference>
<comment type="subcellular location">
    <subcellularLocation>
        <location evidence="9">Cell membrane</location>
        <topology evidence="9">Multi-pass membrane protein</topology>
    </subcellularLocation>
</comment>
<keyword evidence="12" id="KW-1185">Reference proteome</keyword>
<name>A0ABX2IDB9_BLAHA</name>
<evidence type="ECO:0000256" key="2">
    <source>
        <dbReference type="ARBA" id="ARBA00022475"/>
    </source>
</evidence>
<comment type="function">
    <text evidence="9">This protein specifically catalyzes the removal of signal peptides from prolipoproteins.</text>
</comment>
<dbReference type="HAMAP" id="MF_00161">
    <property type="entry name" value="LspA"/>
    <property type="match status" value="1"/>
</dbReference>
<gene>
    <name evidence="9 11" type="primary">lspA</name>
    <name evidence="11" type="ORF">G5A70_10975</name>
</gene>
<dbReference type="PRINTS" id="PR00781">
    <property type="entry name" value="LIPOSIGPTASE"/>
</dbReference>
<keyword evidence="4 9" id="KW-0812">Transmembrane</keyword>
<evidence type="ECO:0000256" key="6">
    <source>
        <dbReference type="ARBA" id="ARBA00022801"/>
    </source>
</evidence>
<comment type="caution">
    <text evidence="9">Lacks conserved residue(s) required for the propagation of feature annotation.</text>
</comment>
<dbReference type="EMBL" id="JAAITA010000015">
    <property type="protein sequence ID" value="NSJ86682.1"/>
    <property type="molecule type" value="Genomic_DNA"/>
</dbReference>